<keyword evidence="6" id="KW-0325">Glycoprotein</keyword>
<name>A0A167HI89_9GAMM</name>
<evidence type="ECO:0000256" key="6">
    <source>
        <dbReference type="ARBA" id="ARBA00023180"/>
    </source>
</evidence>
<dbReference type="SMART" id="SM00112">
    <property type="entry name" value="CA"/>
    <property type="match status" value="2"/>
</dbReference>
<evidence type="ECO:0000256" key="4">
    <source>
        <dbReference type="ARBA" id="ARBA00022837"/>
    </source>
</evidence>
<dbReference type="Pfam" id="PF00028">
    <property type="entry name" value="Cadherin"/>
    <property type="match status" value="2"/>
</dbReference>
<dbReference type="PROSITE" id="PS51470">
    <property type="entry name" value="FG_GAP"/>
    <property type="match status" value="4"/>
</dbReference>
<feature type="chain" id="PRO_5007887586" description="Cadherin domain-containing protein" evidence="7">
    <location>
        <begin position="24"/>
        <end position="2389"/>
    </location>
</feature>
<comment type="caution">
    <text evidence="9">The sequence shown here is derived from an EMBL/GenBank/DDBJ whole genome shotgun (WGS) entry which is preliminary data.</text>
</comment>
<dbReference type="EMBL" id="AUYC01000084">
    <property type="protein sequence ID" value="KZN58166.1"/>
    <property type="molecule type" value="Genomic_DNA"/>
</dbReference>
<dbReference type="PATRIC" id="fig|1365248.3.peg.5040"/>
<dbReference type="Gene3D" id="2.130.10.130">
    <property type="entry name" value="Integrin alpha, N-terminal"/>
    <property type="match status" value="3"/>
</dbReference>
<evidence type="ECO:0000256" key="7">
    <source>
        <dbReference type="SAM" id="SignalP"/>
    </source>
</evidence>
<dbReference type="SMART" id="SM00191">
    <property type="entry name" value="Int_alpha"/>
    <property type="match status" value="6"/>
</dbReference>
<dbReference type="GO" id="GO:0016020">
    <property type="term" value="C:membrane"/>
    <property type="evidence" value="ECO:0007669"/>
    <property type="project" value="InterPro"/>
</dbReference>
<dbReference type="Pfam" id="PF01839">
    <property type="entry name" value="FG-GAP"/>
    <property type="match status" value="4"/>
</dbReference>
<accession>A0A167HI89</accession>
<evidence type="ECO:0000256" key="3">
    <source>
        <dbReference type="ARBA" id="ARBA00022801"/>
    </source>
</evidence>
<gene>
    <name evidence="9" type="ORF">N473_05340</name>
</gene>
<evidence type="ECO:0000313" key="10">
    <source>
        <dbReference type="Proteomes" id="UP000076486"/>
    </source>
</evidence>
<dbReference type="InterPro" id="IPR001343">
    <property type="entry name" value="Hemolysn_Ca-bd"/>
</dbReference>
<dbReference type="InterPro" id="IPR013320">
    <property type="entry name" value="ConA-like_dom_sf"/>
</dbReference>
<dbReference type="RefSeq" id="WP_063370092.1">
    <property type="nucleotide sequence ID" value="NZ_AUYC01000084.1"/>
</dbReference>
<dbReference type="InterPro" id="IPR011049">
    <property type="entry name" value="Serralysin-like_metalloprot_C"/>
</dbReference>
<dbReference type="Gene3D" id="2.60.40.2700">
    <property type="match status" value="1"/>
</dbReference>
<dbReference type="Gene3D" id="2.60.120.200">
    <property type="match status" value="2"/>
</dbReference>
<dbReference type="PANTHER" id="PTHR23221">
    <property type="entry name" value="GLYCOSYLPHOSPHATIDYLINOSITOL PHOSPHOLIPASE D"/>
    <property type="match status" value="1"/>
</dbReference>
<protein>
    <recommendedName>
        <fullName evidence="8">Cadherin domain-containing protein</fullName>
    </recommendedName>
</protein>
<dbReference type="GO" id="GO:0007156">
    <property type="term" value="P:homophilic cell adhesion via plasma membrane adhesion molecules"/>
    <property type="evidence" value="ECO:0007669"/>
    <property type="project" value="InterPro"/>
</dbReference>
<evidence type="ECO:0000313" key="9">
    <source>
        <dbReference type="EMBL" id="KZN58166.1"/>
    </source>
</evidence>
<dbReference type="GO" id="GO:0005509">
    <property type="term" value="F:calcium ion binding"/>
    <property type="evidence" value="ECO:0007669"/>
    <property type="project" value="InterPro"/>
</dbReference>
<keyword evidence="5" id="KW-1015">Disulfide bond</keyword>
<dbReference type="InterPro" id="IPR006558">
    <property type="entry name" value="LamG-like"/>
</dbReference>
<evidence type="ECO:0000256" key="5">
    <source>
        <dbReference type="ARBA" id="ARBA00023157"/>
    </source>
</evidence>
<dbReference type="PANTHER" id="PTHR23221:SF7">
    <property type="entry name" value="PHOSPHATIDYLINOSITOL-GLYCAN-SPECIFIC PHOSPHOLIPASE D"/>
    <property type="match status" value="1"/>
</dbReference>
<dbReference type="InterPro" id="IPR013519">
    <property type="entry name" value="Int_alpha_beta-p"/>
</dbReference>
<evidence type="ECO:0000256" key="1">
    <source>
        <dbReference type="ARBA" id="ARBA00022729"/>
    </source>
</evidence>
<evidence type="ECO:0000256" key="2">
    <source>
        <dbReference type="ARBA" id="ARBA00022737"/>
    </source>
</evidence>
<dbReference type="Proteomes" id="UP000076486">
    <property type="component" value="Unassembled WGS sequence"/>
</dbReference>
<dbReference type="PROSITE" id="PS50268">
    <property type="entry name" value="CADHERIN_2"/>
    <property type="match status" value="2"/>
</dbReference>
<dbReference type="SUPFAM" id="SSF69318">
    <property type="entry name" value="Integrin alpha N-terminal domain"/>
    <property type="match status" value="2"/>
</dbReference>
<feature type="domain" description="Cadherin" evidence="8">
    <location>
        <begin position="365"/>
        <end position="440"/>
    </location>
</feature>
<evidence type="ECO:0000259" key="8">
    <source>
        <dbReference type="PROSITE" id="PS50268"/>
    </source>
</evidence>
<feature type="domain" description="Cadherin" evidence="8">
    <location>
        <begin position="1125"/>
        <end position="1228"/>
    </location>
</feature>
<keyword evidence="2" id="KW-0677">Repeat</keyword>
<dbReference type="CDD" id="cd11304">
    <property type="entry name" value="Cadherin_repeat"/>
    <property type="match status" value="2"/>
</dbReference>
<organism evidence="9 10">
    <name type="scientific">Pseudoalteromonas luteoviolacea CPMOR-1</name>
    <dbReference type="NCBI Taxonomy" id="1365248"/>
    <lineage>
        <taxon>Bacteria</taxon>
        <taxon>Pseudomonadati</taxon>
        <taxon>Pseudomonadota</taxon>
        <taxon>Gammaproteobacteria</taxon>
        <taxon>Alteromonadales</taxon>
        <taxon>Pseudoalteromonadaceae</taxon>
        <taxon>Pseudoalteromonas</taxon>
    </lineage>
</organism>
<dbReference type="InterPro" id="IPR013517">
    <property type="entry name" value="FG-GAP"/>
</dbReference>
<keyword evidence="1 7" id="KW-0732">Signal</keyword>
<dbReference type="SUPFAM" id="SSF51120">
    <property type="entry name" value="beta-Roll"/>
    <property type="match status" value="1"/>
</dbReference>
<sequence length="2389" mass="257342">MMRTKLCLALLTLGTTVPNSAQAAMAPLTIHVDENTKTNTTIGRVSFVDGVSDKTVRLEVGKTDIKNWVTNGEAFEPISFSSSFTQAPIVFGQIQSNSDYAVEYEVNTYSYSGLTSKNNNRLLMRHRLDNVSAQGFEAVLESELDKKGTSVIQSFTNTGEGETLGWIAFAEPISALWNDKPFEVSSTGTTVTHQVHGHAFSAPITETPTLLTSLSSYNGTSQSGVAIDEVSANRVKVHIDNIDDDAHAAENVNVFALQGSGFLFTESLAIVGETGVIKVADSGSDAPFSITFSKSYNNPVVFVQAVGIDKDIVDAAVRFNFVAPMMLQGYLHGDNESVVPNRFGEFELHYQIFEAGRWDIPLEHYSYEIVSGNDAGVFSIDAIKGDIKVADQTQLDFELGNNQYSLTVRATDGAGNHYDTPVTINVTDINDSLNNNAQSIDGLAADDWAGWSVAPAGDVNGDGFDDIIVGSPQADVYRNDGTFMYEDNGAAYVLFSDATGTFPSLTEVIGGTRGFGIMGAESGDNAGFAVAGGVDINGDGLSDVVVGAPYAGTNGKNSGSTYVVFGKTDTNYVSLSDLNEGGSDDGFAIHGAYTEDYAGGTLVVGDVNGDGLGDIVIGETVTRFLAGTGSFELRDLLEDGTADPNLAYVVYGKKDNNVVQLANVATDYNTQGFAITRPSRRLFSGWHYGAQVLPTGDFNSDGLTDFIVSHGLYVDTSGTSYVAYGRIGGESIKYNSIKSSGNGIKIIPEASGNYGFDFGRASLNTLPSFTTSHVGDVNADGVDDIALLLTDTGCCSAIEHPRAYILFGGVNVADEINLADIAQGNGGFVIHNDASNIDHSDLQVILGSIGGAGDLNGDGFDDIIIGDPFAEDNKGRVYAVYGRAGTDPVYLSEIIETKQGFYSEGNGGEQLGQFIASAGDINGDGIKDIQFGTPSADKNNLSNTGAVYVLNGDGNLVTLWGTVGDDTIAGAATADNIATGSGDDVIRTNGGADAVYAGPGEDTIYISDNTFTRIDGGGNTDTLIFDGAGINLNLAAQASRVRNVEVFDIRGSGANSITLNKSVSSNSNLRILGDDDDYIGAANNQWVDSGTTQVIDNITYKVFTAGAATMLVQDGVSIAVNNAPTIEAQSFTVSEASASGTEIGTILADPNDVGDFVTFQILSGNTDGDLVLDAQTGVLSISPDISRLDFENTATYNLEVIVYDQYNTTDVANITVDVLDMEAMTISFSGDASGEGSYWGDNTILELLGMNSPDWASTETKMTWTLPNEDTGAVTWPAFRVKSGGKIHYVGGLDLFGGWVEADIPLAMDLKYPDEIQVGQPVNLTTQFKVDPGSNFMASSPGVQISAELIVEDFFMSFESEVFPNLNDKTEIEYGSYEKTVGSESIGIYGDNCANALNRADCYELEDGVEVYDLTRELTDDEIAKLIAEHHYELSLATTIAHARQVSSNLTYDTSMVDGDYLVDVVYAHLGATDGFEIISTDHSDPLASITSFVRAETTDEEIALYIKNLTRDTLAADVANSARKAIEKAINLEVDKLRFLADHDLIDWVSEEVYWGSNWTKWHAKAGMEAVEGTSEQCIDDFYAPVGEDLYRSYKFSTLDTFVSITLDLFQDFELNIEPSAILVLEDGTEIYFDPEEDITFTPELEHDVNNDGMIDATLTVNVESKFVNNSKMKASYKMPFKFLEFSYNVQEAVCTDAQAYFMGKQGIQYEKGSYGPLMDSEWVFEFSDTDFGGPTEVTLADNSYTTHLSFDLCNTNGVCGEPVLSYNNNVPVASDVTVTGEFIGKSTVSATYAYSDPDGDIEEATRFQWYRSATGNETDAQVIEGELFQSYTLSLEDIDNYVAFCVTPDDGTDFGNPECSEWAYVESPFHKDLSIMNGFGQSIVFDGTDQSMVQTLNSGFNPNSSYTIEAWVKVNALNPDDNSNLVTFTESDNKSKAAIRIFSDGRLRIKATNTTFKSTETVTVGQWQHYAISYEQPTQQLSVYLDGELIISEIDAADPSNVYFVWGSGNDGVSKKLNGQIDEVRVWNQALSQETISAHRALSASLNDSRLVSYYNFDTVVDGRVEDLTGQSTMTLVNSPSIVKYDTYLTLDGNGDYVQIADASDGSIDFAGDNFTASAWIYLEPGSNGTNRNIFAKKIGGAPGYKGWRLLINSSNKLQYNHDASNNGKKTYTAGSFKTGLWYHVAVVADWEGGKVRLYMNGSEIGGSGNGLGNLRNLSNHVPLRIGAYSSTNTTSNTFKGQIDDVAVWTRALSEDELNACIDDMVLGCEQDLLIYYDFEQEARENKAVDRYNGTIFGAAEVNHGLDVKFTTTEYVSFVGKLPGGSGNTFGLADAPAYGEVVIDEYSGEFTYTPNGSANGASDSFSYVVYDNNNGYSLKQVVTIEFE</sequence>
<dbReference type="SMART" id="SM00560">
    <property type="entry name" value="LamGL"/>
    <property type="match status" value="2"/>
</dbReference>
<feature type="signal peptide" evidence="7">
    <location>
        <begin position="1"/>
        <end position="23"/>
    </location>
</feature>
<dbReference type="SUPFAM" id="SSF49313">
    <property type="entry name" value="Cadherin-like"/>
    <property type="match status" value="1"/>
</dbReference>
<dbReference type="InterPro" id="IPR028994">
    <property type="entry name" value="Integrin_alpha_N"/>
</dbReference>
<reference evidence="9 10" key="1">
    <citation type="submission" date="2013-07" db="EMBL/GenBank/DDBJ databases">
        <title>Comparative Genomic and Metabolomic Analysis of Twelve Strains of Pseudoalteromonas luteoviolacea.</title>
        <authorList>
            <person name="Vynne N.G."/>
            <person name="Mansson M."/>
            <person name="Gram L."/>
        </authorList>
    </citation>
    <scope>NUCLEOTIDE SEQUENCE [LARGE SCALE GENOMIC DNA]</scope>
    <source>
        <strain evidence="9 10">CPMOR-1</strain>
    </source>
</reference>
<dbReference type="Gene3D" id="2.60.40.60">
    <property type="entry name" value="Cadherins"/>
    <property type="match status" value="1"/>
</dbReference>
<keyword evidence="4" id="KW-0106">Calcium</keyword>
<dbReference type="Gene3D" id="2.60.40.2810">
    <property type="match status" value="1"/>
</dbReference>
<dbReference type="SUPFAM" id="SSF49899">
    <property type="entry name" value="Concanavalin A-like lectins/glucanases"/>
    <property type="match status" value="2"/>
</dbReference>
<proteinExistence type="predicted"/>
<dbReference type="InterPro" id="IPR002126">
    <property type="entry name" value="Cadherin-like_dom"/>
</dbReference>
<dbReference type="GO" id="GO:0016787">
    <property type="term" value="F:hydrolase activity"/>
    <property type="evidence" value="ECO:0007669"/>
    <property type="project" value="UniProtKB-KW"/>
</dbReference>
<keyword evidence="3" id="KW-0378">Hydrolase</keyword>
<dbReference type="InterPro" id="IPR015919">
    <property type="entry name" value="Cadherin-like_sf"/>
</dbReference>
<dbReference type="Pfam" id="PF13385">
    <property type="entry name" value="Laminin_G_3"/>
    <property type="match status" value="2"/>
</dbReference>
<dbReference type="Pfam" id="PF00353">
    <property type="entry name" value="HemolysinCabind"/>
    <property type="match status" value="1"/>
</dbReference>